<gene>
    <name evidence="2" type="ORF">TCARB_1350</name>
</gene>
<sequence>MGKTSLARYFTGQQFNPQEKLTVGIQHFFKKLVLDGKEISVAIWDLGGEHRFRFLAPMFLKGAKGIIYVFDLTREETFLEIEEWRKISEGVVGNVPSILVGNKADLEELKIVPYSLAREYARSKGMLEYFEVSVAKGINVNEAFIFLLKNIIERGSL</sequence>
<dbReference type="SMART" id="SM00173">
    <property type="entry name" value="RAS"/>
    <property type="match status" value="1"/>
</dbReference>
<evidence type="ECO:0000256" key="1">
    <source>
        <dbReference type="ARBA" id="ARBA00022741"/>
    </source>
</evidence>
<dbReference type="NCBIfam" id="TIGR00231">
    <property type="entry name" value="small_GTP"/>
    <property type="match status" value="1"/>
</dbReference>
<dbReference type="CDD" id="cd00154">
    <property type="entry name" value="Rab"/>
    <property type="match status" value="1"/>
</dbReference>
<dbReference type="GO" id="GO:0005525">
    <property type="term" value="F:GTP binding"/>
    <property type="evidence" value="ECO:0007669"/>
    <property type="project" value="InterPro"/>
</dbReference>
<dbReference type="KEGG" id="tcb:TCARB_1350"/>
<dbReference type="InterPro" id="IPR005225">
    <property type="entry name" value="Small_GTP-bd"/>
</dbReference>
<accession>A0A3G1A663</accession>
<protein>
    <submittedName>
        <fullName evidence="2">Small GTP-binding protein</fullName>
    </submittedName>
</protein>
<dbReference type="Pfam" id="PF00071">
    <property type="entry name" value="Ras"/>
    <property type="match status" value="1"/>
</dbReference>
<dbReference type="AlphaFoldDB" id="A0A3G1A663"/>
<dbReference type="SMART" id="SM00174">
    <property type="entry name" value="RHO"/>
    <property type="match status" value="1"/>
</dbReference>
<name>A0A3G1A663_9CREN</name>
<reference evidence="3" key="1">
    <citation type="book" date="2010" name="EXTREMOPHILES" publisher="0:0-0">
        <title>Complete genome sequences of ten hyperthermophilic archaea reveal their metabolic capabilities and possible ecological roles.</title>
        <editorList>
            <person name="?"/>
        </editorList>
        <authorList>
            <person name="Ravin N.V."/>
            <person name="Mardanov A.V."/>
            <person name="Bonch-Osmolovskaya E.A."/>
            <person name="Skryabin K.G."/>
        </authorList>
    </citation>
    <scope>NUCLEOTIDE SEQUENCE [LARGE SCALE GENOMIC DNA]</scope>
    <source>
        <strain evidence="3">1505</strain>
    </source>
</reference>
<dbReference type="InterPro" id="IPR027417">
    <property type="entry name" value="P-loop_NTPase"/>
</dbReference>
<dbReference type="STRING" id="697581.TCARB_1350"/>
<dbReference type="InterPro" id="IPR001806">
    <property type="entry name" value="Small_GTPase"/>
</dbReference>
<evidence type="ECO:0000313" key="3">
    <source>
        <dbReference type="Proteomes" id="UP000266720"/>
    </source>
</evidence>
<dbReference type="EMBL" id="CP007493">
    <property type="protein sequence ID" value="AJB42396.1"/>
    <property type="molecule type" value="Genomic_DNA"/>
</dbReference>
<dbReference type="SUPFAM" id="SSF52540">
    <property type="entry name" value="P-loop containing nucleoside triphosphate hydrolases"/>
    <property type="match status" value="1"/>
</dbReference>
<dbReference type="PRINTS" id="PR00449">
    <property type="entry name" value="RASTRNSFRMNG"/>
</dbReference>
<dbReference type="PROSITE" id="PS51419">
    <property type="entry name" value="RAB"/>
    <property type="match status" value="1"/>
</dbReference>
<dbReference type="PROSITE" id="PS51421">
    <property type="entry name" value="RAS"/>
    <property type="match status" value="1"/>
</dbReference>
<organism evidence="2 3">
    <name type="scientific">Thermofilum adornatum 1505</name>
    <dbReference type="NCBI Taxonomy" id="697581"/>
    <lineage>
        <taxon>Archaea</taxon>
        <taxon>Thermoproteota</taxon>
        <taxon>Thermoprotei</taxon>
        <taxon>Thermofilales</taxon>
        <taxon>Thermofilaceae</taxon>
        <taxon>Thermofilum</taxon>
    </lineage>
</organism>
<keyword evidence="1" id="KW-0547">Nucleotide-binding</keyword>
<dbReference type="PANTHER" id="PTHR47978">
    <property type="match status" value="1"/>
</dbReference>
<dbReference type="Gene3D" id="3.40.50.300">
    <property type="entry name" value="P-loop containing nucleotide triphosphate hydrolases"/>
    <property type="match status" value="1"/>
</dbReference>
<proteinExistence type="predicted"/>
<dbReference type="FunFam" id="3.40.50.300:FF:001447">
    <property type="entry name" value="Ras-related protein Rab-1B"/>
    <property type="match status" value="1"/>
</dbReference>
<dbReference type="SMART" id="SM00175">
    <property type="entry name" value="RAB"/>
    <property type="match status" value="1"/>
</dbReference>
<evidence type="ECO:0000313" key="2">
    <source>
        <dbReference type="EMBL" id="AJB42396.1"/>
    </source>
</evidence>
<dbReference type="GO" id="GO:0003924">
    <property type="term" value="F:GTPase activity"/>
    <property type="evidence" value="ECO:0007669"/>
    <property type="project" value="InterPro"/>
</dbReference>
<dbReference type="Proteomes" id="UP000266720">
    <property type="component" value="Chromosome"/>
</dbReference>